<sequence>MTDWSYDEVEERGLFSIISPVYALTLFAAAGIYFLFKRYESVRYRAVPFSIKAPAAASSKWTSLTIENPSLESHLVNSTLLPTAPTPLLMQGFPTAKPTMKAQYITCYDPSTGYHLDTIPADSEYDIAEKIGLARRTWVQSRWGQSSFGERKRVMRSLLRWVVKNRELCARVACRDTGKTMIDAALGEILTTCAKLEYLIDHGEAALRPESRKSSPMMFYKSSKVYYEPLGVVAAIVSWNYPFHNLISPIIAGLFAGNAVVVKCSEQVVWSSTWFISAIRECLLACDLPADLVQLVCCYPSEADALTMSPYIKHITFIGSEPIGRKVLQAATVHLTPVTLELGGKDPCVILPETDLKKWVDTWLRGAFQNAGQNCIGIERFIVHSSQHKELVTLLAERTKKLRFGPALAEASSDGGYIAPVDCGAMISRNRFSELERIIHEAQEEGADLVVGGQAWRHPYVEEGMYFEGTVVANVDPAMEIAQQELFAPVITVIPYESVDEAISIANGTRYGLGASVFGPKQHECVDVARRLDCGMVSVNDFGVFYLNQDLGFGGVKASGFGRFSGPEGLRSLTCPKAVTIDRWPSLIQTSIPPPLQYPIRSMVKGWDFISAMVEIFWGDSLSDRAHGVIEIIKASR</sequence>
<dbReference type="AlphaFoldDB" id="G4TF69"/>
<comment type="caution">
    <text evidence="7">The sequence shown here is derived from an EMBL/GenBank/DDBJ whole genome shotgun (WGS) entry which is preliminary data.</text>
</comment>
<dbReference type="STRING" id="1109443.G4TF69"/>
<dbReference type="PROSITE" id="PS00070">
    <property type="entry name" value="ALDEHYDE_DEHYDR_CYS"/>
    <property type="match status" value="1"/>
</dbReference>
<dbReference type="PROSITE" id="PS00687">
    <property type="entry name" value="ALDEHYDE_DEHYDR_GLU"/>
    <property type="match status" value="1"/>
</dbReference>
<dbReference type="InterPro" id="IPR016162">
    <property type="entry name" value="Ald_DH_N"/>
</dbReference>
<dbReference type="Proteomes" id="UP000007148">
    <property type="component" value="Unassembled WGS sequence"/>
</dbReference>
<dbReference type="Gene3D" id="3.40.605.10">
    <property type="entry name" value="Aldehyde Dehydrogenase, Chain A, domain 1"/>
    <property type="match status" value="1"/>
</dbReference>
<keyword evidence="5" id="KW-0472">Membrane</keyword>
<evidence type="ECO:0000256" key="5">
    <source>
        <dbReference type="SAM" id="Phobius"/>
    </source>
</evidence>
<dbReference type="InterPro" id="IPR016163">
    <property type="entry name" value="Ald_DH_C"/>
</dbReference>
<reference evidence="7 8" key="1">
    <citation type="journal article" date="2011" name="PLoS Pathog.">
        <title>Endophytic Life Strategies Decoded by Genome and Transcriptome Analyses of the Mutualistic Root Symbiont Piriformospora indica.</title>
        <authorList>
            <person name="Zuccaro A."/>
            <person name="Lahrmann U."/>
            <person name="Guldener U."/>
            <person name="Langen G."/>
            <person name="Pfiffi S."/>
            <person name="Biedenkopf D."/>
            <person name="Wong P."/>
            <person name="Samans B."/>
            <person name="Grimm C."/>
            <person name="Basiewicz M."/>
            <person name="Murat C."/>
            <person name="Martin F."/>
            <person name="Kogel K.H."/>
        </authorList>
    </citation>
    <scope>NUCLEOTIDE SEQUENCE [LARGE SCALE GENOMIC DNA]</scope>
    <source>
        <strain evidence="7 8">DSM 11827</strain>
    </source>
</reference>
<dbReference type="SUPFAM" id="SSF53720">
    <property type="entry name" value="ALDH-like"/>
    <property type="match status" value="1"/>
</dbReference>
<dbReference type="eggNOG" id="KOG2454">
    <property type="taxonomic scope" value="Eukaryota"/>
</dbReference>
<dbReference type="OMA" id="ILMRGTF"/>
<keyword evidence="5" id="KW-0812">Transmembrane</keyword>
<dbReference type="InterPro" id="IPR016161">
    <property type="entry name" value="Ald_DH/histidinol_DH"/>
</dbReference>
<evidence type="ECO:0000256" key="4">
    <source>
        <dbReference type="RuleBase" id="RU003345"/>
    </source>
</evidence>
<keyword evidence="8" id="KW-1185">Reference proteome</keyword>
<keyword evidence="5" id="KW-1133">Transmembrane helix</keyword>
<evidence type="ECO:0000256" key="2">
    <source>
        <dbReference type="ARBA" id="ARBA00023002"/>
    </source>
</evidence>
<name>G4TF69_SERID</name>
<dbReference type="Gene3D" id="3.40.309.10">
    <property type="entry name" value="Aldehyde Dehydrogenase, Chain A, domain 2"/>
    <property type="match status" value="1"/>
</dbReference>
<dbReference type="FunCoup" id="G4TF69">
    <property type="interactions" value="46"/>
</dbReference>
<gene>
    <name evidence="7" type="ORF">PIIN_03913</name>
</gene>
<dbReference type="GO" id="GO:0016620">
    <property type="term" value="F:oxidoreductase activity, acting on the aldehyde or oxo group of donors, NAD or NADP as acceptor"/>
    <property type="evidence" value="ECO:0007669"/>
    <property type="project" value="InterPro"/>
</dbReference>
<organism evidence="7 8">
    <name type="scientific">Serendipita indica (strain DSM 11827)</name>
    <name type="common">Root endophyte fungus</name>
    <name type="synonym">Piriformospora indica</name>
    <dbReference type="NCBI Taxonomy" id="1109443"/>
    <lineage>
        <taxon>Eukaryota</taxon>
        <taxon>Fungi</taxon>
        <taxon>Dikarya</taxon>
        <taxon>Basidiomycota</taxon>
        <taxon>Agaricomycotina</taxon>
        <taxon>Agaricomycetes</taxon>
        <taxon>Sebacinales</taxon>
        <taxon>Serendipitaceae</taxon>
        <taxon>Serendipita</taxon>
    </lineage>
</organism>
<evidence type="ECO:0000256" key="1">
    <source>
        <dbReference type="ARBA" id="ARBA00009986"/>
    </source>
</evidence>
<dbReference type="PANTHER" id="PTHR11699">
    <property type="entry name" value="ALDEHYDE DEHYDROGENASE-RELATED"/>
    <property type="match status" value="1"/>
</dbReference>
<protein>
    <submittedName>
        <fullName evidence="7">Related to aldehyde dehydrogenase</fullName>
    </submittedName>
</protein>
<feature type="domain" description="Aldehyde dehydrogenase" evidence="6">
    <location>
        <begin position="103"/>
        <end position="579"/>
    </location>
</feature>
<dbReference type="HOGENOM" id="CLU_005391_1_0_1"/>
<accession>G4TF69</accession>
<comment type="similarity">
    <text evidence="1 4">Belongs to the aldehyde dehydrogenase family.</text>
</comment>
<dbReference type="CDD" id="cd07098">
    <property type="entry name" value="ALDH_F15-22"/>
    <property type="match status" value="1"/>
</dbReference>
<dbReference type="EMBL" id="CAFZ01000068">
    <property type="protein sequence ID" value="CCA69973.1"/>
    <property type="molecule type" value="Genomic_DNA"/>
</dbReference>
<feature type="active site" evidence="3">
    <location>
        <position position="341"/>
    </location>
</feature>
<evidence type="ECO:0000313" key="8">
    <source>
        <dbReference type="Proteomes" id="UP000007148"/>
    </source>
</evidence>
<dbReference type="InterPro" id="IPR029510">
    <property type="entry name" value="Ald_DH_CS_GLU"/>
</dbReference>
<dbReference type="InterPro" id="IPR016160">
    <property type="entry name" value="Ald_DH_CS_CYS"/>
</dbReference>
<evidence type="ECO:0000256" key="3">
    <source>
        <dbReference type="PROSITE-ProRule" id="PRU10007"/>
    </source>
</evidence>
<keyword evidence="2 4" id="KW-0560">Oxidoreductase</keyword>
<evidence type="ECO:0000313" key="7">
    <source>
        <dbReference type="EMBL" id="CCA69973.1"/>
    </source>
</evidence>
<dbReference type="OrthoDB" id="310895at2759"/>
<dbReference type="InterPro" id="IPR015590">
    <property type="entry name" value="Aldehyde_DH_dom"/>
</dbReference>
<proteinExistence type="inferred from homology"/>
<dbReference type="InParanoid" id="G4TF69"/>
<dbReference type="Pfam" id="PF00171">
    <property type="entry name" value="Aldedh"/>
    <property type="match status" value="1"/>
</dbReference>
<evidence type="ECO:0000259" key="6">
    <source>
        <dbReference type="Pfam" id="PF00171"/>
    </source>
</evidence>
<feature type="transmembrane region" description="Helical" evidence="5">
    <location>
        <begin position="14"/>
        <end position="36"/>
    </location>
</feature>